<accession>A0AAW9JX95</accession>
<dbReference type="RefSeq" id="WP_322809122.1">
    <property type="nucleotide sequence ID" value="NZ_JAVBVO010000003.1"/>
</dbReference>
<dbReference type="InterPro" id="IPR027994">
    <property type="entry name" value="WxL_dom"/>
</dbReference>
<protein>
    <submittedName>
        <fullName evidence="3">WxL domain-containing protein</fullName>
    </submittedName>
</protein>
<evidence type="ECO:0000259" key="2">
    <source>
        <dbReference type="Pfam" id="PF13731"/>
    </source>
</evidence>
<feature type="chain" id="PRO_5043745986" evidence="1">
    <location>
        <begin position="26"/>
        <end position="219"/>
    </location>
</feature>
<dbReference type="Proteomes" id="UP001290462">
    <property type="component" value="Unassembled WGS sequence"/>
</dbReference>
<comment type="caution">
    <text evidence="3">The sequence shown here is derived from an EMBL/GenBank/DDBJ whole genome shotgun (WGS) entry which is preliminary data.</text>
</comment>
<feature type="signal peptide" evidence="1">
    <location>
        <begin position="1"/>
        <end position="25"/>
    </location>
</feature>
<keyword evidence="1" id="KW-0732">Signal</keyword>
<sequence length="219" mass="22700">MKKSKLLAIGLVALATTALSKEVLAQDTNAKLSLVPSTGEHEVVEPIDDKENDKTGQTGSFTLDIIPQFNFGSEELSSAGNALKLDGTVSRAAQVTDGRGGSQGWELSLGMSEFSNDDKTAVGDASKLKGVSLDTQIVDAVTTADSLSGAPTYNAVKILPNETRIVMSAAKGSGKGMGSWLAYFSKGSGAANKTTLSIPQGNYTGSYTATLTWTLSTTP</sequence>
<evidence type="ECO:0000313" key="4">
    <source>
        <dbReference type="Proteomes" id="UP001290462"/>
    </source>
</evidence>
<dbReference type="AlphaFoldDB" id="A0AAW9JX95"/>
<reference evidence="3" key="1">
    <citation type="submission" date="2023-08" db="EMBL/GenBank/DDBJ databases">
        <title>Genomic characterization of piscicolin 126 produced by Carnobacterium maltaromaticum CM22 strain isolated from salmon (Salmo salar).</title>
        <authorList>
            <person name="Gonzalez-Gragera E."/>
            <person name="Garcia-Lopez J.D."/>
            <person name="Teso-Perez C."/>
            <person name="Gimenez-Hernandez I."/>
            <person name="Peralta-Sanchez J.M."/>
            <person name="Valdivia E."/>
            <person name="Montalban-Lopez M."/>
            <person name="Martin-Platero A.M."/>
            <person name="Banos A."/>
            <person name="Martinez-Bueno M."/>
        </authorList>
    </citation>
    <scope>NUCLEOTIDE SEQUENCE</scope>
    <source>
        <strain evidence="3">CM22</strain>
    </source>
</reference>
<organism evidence="3 4">
    <name type="scientific">Carnobacterium maltaromaticum</name>
    <name type="common">Carnobacterium piscicola</name>
    <dbReference type="NCBI Taxonomy" id="2751"/>
    <lineage>
        <taxon>Bacteria</taxon>
        <taxon>Bacillati</taxon>
        <taxon>Bacillota</taxon>
        <taxon>Bacilli</taxon>
        <taxon>Lactobacillales</taxon>
        <taxon>Carnobacteriaceae</taxon>
        <taxon>Carnobacterium</taxon>
    </lineage>
</organism>
<dbReference type="EMBL" id="JAVBVO010000003">
    <property type="protein sequence ID" value="MDZ5759244.1"/>
    <property type="molecule type" value="Genomic_DNA"/>
</dbReference>
<evidence type="ECO:0000256" key="1">
    <source>
        <dbReference type="SAM" id="SignalP"/>
    </source>
</evidence>
<name>A0AAW9JX95_CARML</name>
<gene>
    <name evidence="3" type="ORF">RAK27_11285</name>
</gene>
<dbReference type="Pfam" id="PF13731">
    <property type="entry name" value="WxL"/>
    <property type="match status" value="1"/>
</dbReference>
<feature type="domain" description="WxL" evidence="2">
    <location>
        <begin position="26"/>
        <end position="219"/>
    </location>
</feature>
<evidence type="ECO:0000313" key="3">
    <source>
        <dbReference type="EMBL" id="MDZ5759244.1"/>
    </source>
</evidence>
<proteinExistence type="predicted"/>